<sequence>MTALILHIVWSIAYLINSILFDLIKFFISKEEFEKLKQYNSNYFINSLLVLFFNKNLSFYKNMLNEKEIEKIEIERLKKWPSIGFIHSNINKIFKKKISKFSGLTFKQHYKLYKFFENNFNINNTLNSDLNNKINYSILNYIVKSNYSNFINLDFKDLFATLLLSRNSISNDTIKISTYNLLKFNDYISYSNSTSLEKNFNKNQLVLKNDYNIIKFKHNLINYKSYFNFKNILEFSNNYFYLKNFNKHLNFNIEFKNNFFENLKKTYSISFSATNIVKYISNSSIKNSVILYLRKNKIFNKSRYSRNRQTYRTGAYWCLYVNIIAVVAFYFWFYKFTMNFGYLWWLLFSLIASFFVSRAIKHRFYNPINIYNEFILGFKWLISILSSLFNIYNITNFLVNLFLSNFFVKIYQNKFFKDLNNLYLVKQPIYTINKINKFIINLI</sequence>
<name>O21308_TETPY</name>
<reference evidence="2" key="2">
    <citation type="journal article" date="1986" name="J. Biol. Chem.">
        <title>A discontinuous small subunit ribosomal RNA in Tetrahymena pyriformis mitochondria.</title>
        <authorList>
            <person name="Schnare M.N."/>
            <person name="Heinonen T.Y."/>
            <person name="Young P.G."/>
            <person name="Gray M.W."/>
        </authorList>
    </citation>
    <scope>NUCLEOTIDE SEQUENCE</scope>
    <source>
        <strain evidence="2">ST</strain>
    </source>
</reference>
<feature type="transmembrane region" description="Helical" evidence="1">
    <location>
        <begin position="314"/>
        <end position="334"/>
    </location>
</feature>
<evidence type="ECO:0000256" key="1">
    <source>
        <dbReference type="SAM" id="Phobius"/>
    </source>
</evidence>
<dbReference type="AlphaFoldDB" id="O21308"/>
<feature type="transmembrane region" description="Helical" evidence="1">
    <location>
        <begin position="380"/>
        <end position="403"/>
    </location>
</feature>
<keyword evidence="1" id="KW-0812">Transmembrane</keyword>
<evidence type="ECO:0000313" key="2">
    <source>
        <dbReference type="EMBL" id="AAA32099.2"/>
    </source>
</evidence>
<organism evidence="2">
    <name type="scientific">Tetrahymena pyriformis</name>
    <dbReference type="NCBI Taxonomy" id="5908"/>
    <lineage>
        <taxon>Eukaryota</taxon>
        <taxon>Sar</taxon>
        <taxon>Alveolata</taxon>
        <taxon>Ciliophora</taxon>
        <taxon>Intramacronucleata</taxon>
        <taxon>Oligohymenophorea</taxon>
        <taxon>Hymenostomatida</taxon>
        <taxon>Tetrahymenina</taxon>
        <taxon>Tetrahymenidae</taxon>
        <taxon>Tetrahymena</taxon>
    </lineage>
</organism>
<reference evidence="2" key="4">
    <citation type="journal article" date="1987" name="Curr. Genet.">
        <title>The cytochrome oxidase subunit I gene of Tetrahymena: a 57 amino acid NH2-terminal extension and a 108 amino acid insert.</title>
        <authorList>
            <person name="Ziaie Z."/>
            <person name="Suyama Y."/>
        </authorList>
    </citation>
    <scope>NUCLEOTIDE SEQUENCE</scope>
    <source>
        <strain evidence="2">ST</strain>
    </source>
</reference>
<keyword evidence="1" id="KW-1133">Transmembrane helix</keyword>
<geneLocation type="mitochondrion" evidence="2"/>
<reference evidence="2" key="1">
    <citation type="journal article" date="1985" name="Nucleic Acids Res.">
        <title>Nucleotide sequences of three tRNA genes encoded in Tetrahymena mitochondrial DNA.</title>
        <authorList>
            <person name="Suyama Y."/>
        </authorList>
    </citation>
    <scope>NUCLEOTIDE SEQUENCE</scope>
    <source>
        <strain evidence="2">ST</strain>
    </source>
</reference>
<feature type="transmembrane region" description="Helical" evidence="1">
    <location>
        <begin position="6"/>
        <end position="28"/>
    </location>
</feature>
<reference evidence="2" key="6">
    <citation type="submission" date="1994-02" db="EMBL/GenBank/DDBJ databases">
        <title>Tetrahymena mtDNA: Partial gene organization.</title>
        <authorList>
            <person name="Suyama Y."/>
            <person name="Ziaie Z."/>
        </authorList>
    </citation>
    <scope>NUCLEOTIDE SEQUENCE</scope>
    <source>
        <strain evidence="2">ST</strain>
    </source>
</reference>
<dbReference type="EMBL" id="L28677">
    <property type="protein sequence ID" value="AAA32099.2"/>
    <property type="molecule type" value="Genomic_DNA"/>
</dbReference>
<reference evidence="2" key="3">
    <citation type="journal article" date="1987" name="Curr. Genet.">
        <title>Unexpectedly long 14S ribosomal RNA gene in Tetrahymena mitochondria.</title>
        <authorList>
            <person name="Labriola J."/>
            <person name="Weiss I."/>
            <person name="Zapatero J."/>
            <person name="Suyama Y."/>
        </authorList>
    </citation>
    <scope>NUCLEOTIDE SEQUENCE</scope>
    <source>
        <strain evidence="2">ST</strain>
    </source>
</reference>
<proteinExistence type="predicted"/>
<keyword evidence="1" id="KW-0472">Membrane</keyword>
<feature type="transmembrane region" description="Helical" evidence="1">
    <location>
        <begin position="340"/>
        <end position="360"/>
    </location>
</feature>
<reference evidence="2" key="5">
    <citation type="journal article" date="1989" name="Nucleic Acids Res.">
        <title>The tRNAglu (anticodon TTU) gene and its upstream sequence coding for a homolog of the E. coli large ribosome-subunit protein L14 in the Tetrahymena mitochondrial genome.</title>
        <authorList>
            <person name="Suyama Y."/>
            <person name="Jenney F."/>
        </authorList>
    </citation>
    <scope>NUCLEOTIDE SEQUENCE</scope>
    <source>
        <strain evidence="2">ST</strain>
    </source>
</reference>
<evidence type="ECO:0008006" key="3">
    <source>
        <dbReference type="Google" id="ProtNLM"/>
    </source>
</evidence>
<protein>
    <recommendedName>
        <fullName evidence="3">Ymf67</fullName>
    </recommendedName>
</protein>
<keyword evidence="2" id="KW-0496">Mitochondrion</keyword>
<accession>O21308</accession>